<evidence type="ECO:0000313" key="3">
    <source>
        <dbReference type="EMBL" id="QDV88898.1"/>
    </source>
</evidence>
<sequence length="377" mass="43337">MLSFFNCVIYLLFGILVAGSLLPLSSHPHWFIRGWDFPRMQILVITWLAAAALITTNAIAGQPSTVRWTVIATLTLALTVWHLFRIIPYTPLAATQTKSWRPEQAADPDHDARRLRVLVTNVEEENDQFARWQQVVLEQDADIIIVAEVDQRWAEAIAELKSDYPNQIVHPQSNWYGMALLSRLPILESEIRFRVQDDVPSIDTMVQLPSGDEVRIVGVHPRPPEPIRDNDATARDAELVLWGKELAEDDRPIIIGGDLNDVAWSQSTRLFLRLSRLLDPRRGRGFFNSFHADRMWMRFPLDHVFHSTHFAFRDLRRLPHVGSDHFPILIDLQLEPTMHHEHDQLEEKEGDEAEAAERLMRAKQADPLHVETVIPAR</sequence>
<keyword evidence="1" id="KW-0472">Membrane</keyword>
<feature type="transmembrane region" description="Helical" evidence="1">
    <location>
        <begin position="7"/>
        <end position="25"/>
    </location>
</feature>
<keyword evidence="1" id="KW-0812">Transmembrane</keyword>
<evidence type="ECO:0000259" key="2">
    <source>
        <dbReference type="Pfam" id="PF03372"/>
    </source>
</evidence>
<feature type="transmembrane region" description="Helical" evidence="1">
    <location>
        <begin position="40"/>
        <end position="59"/>
    </location>
</feature>
<dbReference type="Gene3D" id="3.60.10.10">
    <property type="entry name" value="Endonuclease/exonuclease/phosphatase"/>
    <property type="match status" value="1"/>
</dbReference>
<dbReference type="SUPFAM" id="SSF56219">
    <property type="entry name" value="DNase I-like"/>
    <property type="match status" value="1"/>
</dbReference>
<evidence type="ECO:0000256" key="1">
    <source>
        <dbReference type="SAM" id="Phobius"/>
    </source>
</evidence>
<dbReference type="PANTHER" id="PTHR14859:SF15">
    <property type="entry name" value="ENDONUCLEASE_EXONUCLEASE_PHOSPHATASE DOMAIN-CONTAINING PROTEIN"/>
    <property type="match status" value="1"/>
</dbReference>
<organism evidence="3 4">
    <name type="scientific">Stieleria magnilauensis</name>
    <dbReference type="NCBI Taxonomy" id="2527963"/>
    <lineage>
        <taxon>Bacteria</taxon>
        <taxon>Pseudomonadati</taxon>
        <taxon>Planctomycetota</taxon>
        <taxon>Planctomycetia</taxon>
        <taxon>Pirellulales</taxon>
        <taxon>Pirellulaceae</taxon>
        <taxon>Stieleria</taxon>
    </lineage>
</organism>
<dbReference type="InterPro" id="IPR036691">
    <property type="entry name" value="Endo/exonu/phosph_ase_sf"/>
</dbReference>
<dbReference type="Proteomes" id="UP000318081">
    <property type="component" value="Chromosome"/>
</dbReference>
<dbReference type="PANTHER" id="PTHR14859">
    <property type="entry name" value="CALCOFLUOR WHITE HYPERSENSITIVE PROTEIN PRECURSOR"/>
    <property type="match status" value="1"/>
</dbReference>
<name>A0ABX5Y3M8_9BACT</name>
<dbReference type="Pfam" id="PF03372">
    <property type="entry name" value="Exo_endo_phos"/>
    <property type="match status" value="1"/>
</dbReference>
<feature type="transmembrane region" description="Helical" evidence="1">
    <location>
        <begin position="66"/>
        <end position="84"/>
    </location>
</feature>
<keyword evidence="1" id="KW-1133">Transmembrane helix</keyword>
<dbReference type="InterPro" id="IPR051916">
    <property type="entry name" value="GPI-anchor_lipid_remodeler"/>
</dbReference>
<feature type="domain" description="Endonuclease/exonuclease/phosphatase" evidence="2">
    <location>
        <begin position="121"/>
        <end position="325"/>
    </location>
</feature>
<accession>A0ABX5Y3M8</accession>
<protein>
    <recommendedName>
        <fullName evidence="2">Endonuclease/exonuclease/phosphatase domain-containing protein</fullName>
    </recommendedName>
</protein>
<gene>
    <name evidence="3" type="ORF">TBK1r_79330</name>
</gene>
<evidence type="ECO:0000313" key="4">
    <source>
        <dbReference type="Proteomes" id="UP000318081"/>
    </source>
</evidence>
<dbReference type="EMBL" id="CP036432">
    <property type="protein sequence ID" value="QDV88898.1"/>
    <property type="molecule type" value="Genomic_DNA"/>
</dbReference>
<reference evidence="3 4" key="1">
    <citation type="submission" date="2019-02" db="EMBL/GenBank/DDBJ databases">
        <title>Deep-cultivation of Planctomycetes and their phenomic and genomic characterization uncovers novel biology.</title>
        <authorList>
            <person name="Wiegand S."/>
            <person name="Jogler M."/>
            <person name="Boedeker C."/>
            <person name="Pinto D."/>
            <person name="Vollmers J."/>
            <person name="Rivas-Marin E."/>
            <person name="Kohn T."/>
            <person name="Peeters S.H."/>
            <person name="Heuer A."/>
            <person name="Rast P."/>
            <person name="Oberbeckmann S."/>
            <person name="Bunk B."/>
            <person name="Jeske O."/>
            <person name="Meyerdierks A."/>
            <person name="Storesund J.E."/>
            <person name="Kallscheuer N."/>
            <person name="Luecker S."/>
            <person name="Lage O.M."/>
            <person name="Pohl T."/>
            <person name="Merkel B.J."/>
            <person name="Hornburger P."/>
            <person name="Mueller R.-W."/>
            <person name="Bruemmer F."/>
            <person name="Labrenz M."/>
            <person name="Spormann A.M."/>
            <person name="Op den Camp H."/>
            <person name="Overmann J."/>
            <person name="Amann R."/>
            <person name="Jetten M.S.M."/>
            <person name="Mascher T."/>
            <person name="Medema M.H."/>
            <person name="Devos D.P."/>
            <person name="Kaster A.-K."/>
            <person name="Ovreas L."/>
            <person name="Rohde M."/>
            <person name="Galperin M.Y."/>
            <person name="Jogler C."/>
        </authorList>
    </citation>
    <scope>NUCLEOTIDE SEQUENCE [LARGE SCALE GENOMIC DNA]</scope>
    <source>
        <strain evidence="3 4">TBK1r</strain>
    </source>
</reference>
<dbReference type="InterPro" id="IPR005135">
    <property type="entry name" value="Endo/exonuclease/phosphatase"/>
</dbReference>
<dbReference type="RefSeq" id="WP_145221734.1">
    <property type="nucleotide sequence ID" value="NZ_CP036432.1"/>
</dbReference>
<keyword evidence="4" id="KW-1185">Reference proteome</keyword>
<proteinExistence type="predicted"/>